<protein>
    <submittedName>
        <fullName evidence="2">DUF433 domain-containing protein</fullName>
    </submittedName>
</protein>
<dbReference type="RefSeq" id="WP_155084773.1">
    <property type="nucleotide sequence ID" value="NZ_WMIA01000045.1"/>
</dbReference>
<dbReference type="InterPro" id="IPR009057">
    <property type="entry name" value="Homeodomain-like_sf"/>
</dbReference>
<reference evidence="2 3" key="1">
    <citation type="submission" date="2019-11" db="EMBL/GenBank/DDBJ databases">
        <title>Isolation of a new High Light Tolerant Cyanobacteria.</title>
        <authorList>
            <person name="Dobson Z."/>
            <person name="Vaughn N."/>
            <person name="Vaughn M."/>
            <person name="Fromme P."/>
            <person name="Mazor Y."/>
        </authorList>
    </citation>
    <scope>NUCLEOTIDE SEQUENCE [LARGE SCALE GENOMIC DNA]</scope>
    <source>
        <strain evidence="2 3">0216</strain>
    </source>
</reference>
<dbReference type="SUPFAM" id="SSF46689">
    <property type="entry name" value="Homeodomain-like"/>
    <property type="match status" value="1"/>
</dbReference>
<dbReference type="EMBL" id="WMIA01000045">
    <property type="protein sequence ID" value="MTF40729.1"/>
    <property type="molecule type" value="Genomic_DNA"/>
</dbReference>
<organism evidence="2 3">
    <name type="scientific">Cyanobacterium aponinum 0216</name>
    <dbReference type="NCBI Taxonomy" id="2676140"/>
    <lineage>
        <taxon>Bacteria</taxon>
        <taxon>Bacillati</taxon>
        <taxon>Cyanobacteriota</taxon>
        <taxon>Cyanophyceae</taxon>
        <taxon>Oscillatoriophycideae</taxon>
        <taxon>Chroococcales</taxon>
        <taxon>Geminocystaceae</taxon>
        <taxon>Cyanobacterium</taxon>
    </lineage>
</organism>
<name>A0A844H110_9CHRO</name>
<dbReference type="Pfam" id="PF21321">
    <property type="entry name" value="HTH_66"/>
    <property type="match status" value="1"/>
</dbReference>
<proteinExistence type="predicted"/>
<feature type="domain" description="Putative antitoxin VapB45-like DNA-binding HTH" evidence="1">
    <location>
        <begin position="20"/>
        <end position="99"/>
    </location>
</feature>
<dbReference type="InterPro" id="IPR048708">
    <property type="entry name" value="VapB45-like_HTH"/>
</dbReference>
<evidence type="ECO:0000313" key="2">
    <source>
        <dbReference type="EMBL" id="MTF40729.1"/>
    </source>
</evidence>
<dbReference type="Pfam" id="PF04255">
    <property type="entry name" value="DUF433"/>
    <property type="match status" value="1"/>
</dbReference>
<dbReference type="Gene3D" id="1.10.10.10">
    <property type="entry name" value="Winged helix-like DNA-binding domain superfamily/Winged helix DNA-binding domain"/>
    <property type="match status" value="1"/>
</dbReference>
<dbReference type="InterPro" id="IPR007367">
    <property type="entry name" value="DUF433"/>
</dbReference>
<accession>A0A844H110</accession>
<dbReference type="Proteomes" id="UP000437131">
    <property type="component" value="Unassembled WGS sequence"/>
</dbReference>
<evidence type="ECO:0000259" key="1">
    <source>
        <dbReference type="Pfam" id="PF21321"/>
    </source>
</evidence>
<comment type="caution">
    <text evidence="2">The sequence shown here is derived from an EMBL/GenBank/DDBJ whole genome shotgun (WGS) entry which is preliminary data.</text>
</comment>
<dbReference type="AlphaFoldDB" id="A0A844H110"/>
<evidence type="ECO:0000313" key="3">
    <source>
        <dbReference type="Proteomes" id="UP000437131"/>
    </source>
</evidence>
<dbReference type="InterPro" id="IPR036388">
    <property type="entry name" value="WH-like_DNA-bd_sf"/>
</dbReference>
<gene>
    <name evidence="2" type="ORF">GGC33_17630</name>
</gene>
<sequence>MVERYLQTDNQWELDIYNIPIYSVTDASRYLNIPLPTIRTWLNGRKYKTRKGEQNFLPLIQRPSEEMSQLSFTNLVEAHILRVIRTIHNISLDKVRIALDYISKRFDTDHPLATKQFSTDGVDLFLEEVRDLVNVSRSGQLAMKEILLQLLTRVEWDENNLATRLYPELDNTNDDKILIIDPRISFGKPVIKGTGVPTKAIAQLYDAGDSIEDIAENYDCKVIDIKQAILFESYIKVA</sequence>